<dbReference type="Proteomes" id="UP001457282">
    <property type="component" value="Unassembled WGS sequence"/>
</dbReference>
<reference evidence="1 2" key="1">
    <citation type="journal article" date="2023" name="G3 (Bethesda)">
        <title>A chromosome-length genome assembly and annotation of blackberry (Rubus argutus, cv. 'Hillquist').</title>
        <authorList>
            <person name="Bruna T."/>
            <person name="Aryal R."/>
            <person name="Dudchenko O."/>
            <person name="Sargent D.J."/>
            <person name="Mead D."/>
            <person name="Buti M."/>
            <person name="Cavallini A."/>
            <person name="Hytonen T."/>
            <person name="Andres J."/>
            <person name="Pham M."/>
            <person name="Weisz D."/>
            <person name="Mascagni F."/>
            <person name="Usai G."/>
            <person name="Natali L."/>
            <person name="Bassil N."/>
            <person name="Fernandez G.E."/>
            <person name="Lomsadze A."/>
            <person name="Armour M."/>
            <person name="Olukolu B."/>
            <person name="Poorten T."/>
            <person name="Britton C."/>
            <person name="Davik J."/>
            <person name="Ashrafi H."/>
            <person name="Aiden E.L."/>
            <person name="Borodovsky M."/>
            <person name="Worthington M."/>
        </authorList>
    </citation>
    <scope>NUCLEOTIDE SEQUENCE [LARGE SCALE GENOMIC DNA]</scope>
    <source>
        <strain evidence="1">PI 553951</strain>
    </source>
</reference>
<dbReference type="InterPro" id="IPR001680">
    <property type="entry name" value="WD40_rpt"/>
</dbReference>
<dbReference type="InterPro" id="IPR036322">
    <property type="entry name" value="WD40_repeat_dom_sf"/>
</dbReference>
<dbReference type="EMBL" id="JBEDUW010000003">
    <property type="protein sequence ID" value="KAK9936823.1"/>
    <property type="molecule type" value="Genomic_DNA"/>
</dbReference>
<comment type="caution">
    <text evidence="1">The sequence shown here is derived from an EMBL/GenBank/DDBJ whole genome shotgun (WGS) entry which is preliminary data.</text>
</comment>
<dbReference type="SUPFAM" id="SSF50978">
    <property type="entry name" value="WD40 repeat-like"/>
    <property type="match status" value="1"/>
</dbReference>
<name>A0AAW1XLR0_RUBAR</name>
<evidence type="ECO:0000313" key="1">
    <source>
        <dbReference type="EMBL" id="KAK9936823.1"/>
    </source>
</evidence>
<dbReference type="AlphaFoldDB" id="A0AAW1XLR0"/>
<sequence>MSLIAGSYEKFLWGFKLKPQNTDPNSQTLTLIPLFSYPSHLSAITCVATAGSAAASGGSDDTIQLYDLSHTTSVGSLSDHSATVTSLSFFTPPNLSFPLNLVSADADGSFCIYEADPFVLLKSLKPHRKAINDLSLHPSGKLALTVGKDECLAMINLVRGRRSFYCSLGKEASVVNFDGSGDKFYLATEEKVTVHEAEDARLLCELENPKRVLVLSLARMAFCLLAGEDRGITAWDTTVGRFAHRIEDAHSTRIKGIVVLKAMLVIFQRPQVGNRVEKEEHDAAKDDI</sequence>
<dbReference type="PANTHER" id="PTHR44675:SF1">
    <property type="entry name" value="P21-ACTIVATED PROTEIN KINASE-INTERACTING PROTEIN 1"/>
    <property type="match status" value="1"/>
</dbReference>
<dbReference type="SMART" id="SM00320">
    <property type="entry name" value="WD40"/>
    <property type="match status" value="3"/>
</dbReference>
<accession>A0AAW1XLR0</accession>
<gene>
    <name evidence="1" type="ORF">M0R45_013646</name>
</gene>
<dbReference type="InterPro" id="IPR015943">
    <property type="entry name" value="WD40/YVTN_repeat-like_dom_sf"/>
</dbReference>
<dbReference type="InterPro" id="IPR051959">
    <property type="entry name" value="PAK1-Kinase_Regulator"/>
</dbReference>
<protein>
    <submittedName>
        <fullName evidence="1">Uncharacterized protein</fullName>
    </submittedName>
</protein>
<evidence type="ECO:0000313" key="2">
    <source>
        <dbReference type="Proteomes" id="UP001457282"/>
    </source>
</evidence>
<organism evidence="1 2">
    <name type="scientific">Rubus argutus</name>
    <name type="common">Southern blackberry</name>
    <dbReference type="NCBI Taxonomy" id="59490"/>
    <lineage>
        <taxon>Eukaryota</taxon>
        <taxon>Viridiplantae</taxon>
        <taxon>Streptophyta</taxon>
        <taxon>Embryophyta</taxon>
        <taxon>Tracheophyta</taxon>
        <taxon>Spermatophyta</taxon>
        <taxon>Magnoliopsida</taxon>
        <taxon>eudicotyledons</taxon>
        <taxon>Gunneridae</taxon>
        <taxon>Pentapetalae</taxon>
        <taxon>rosids</taxon>
        <taxon>fabids</taxon>
        <taxon>Rosales</taxon>
        <taxon>Rosaceae</taxon>
        <taxon>Rosoideae</taxon>
        <taxon>Rosoideae incertae sedis</taxon>
        <taxon>Rubus</taxon>
    </lineage>
</organism>
<dbReference type="PANTHER" id="PTHR44675">
    <property type="entry name" value="PAK1 INTERACTING PROTEIN 1"/>
    <property type="match status" value="1"/>
</dbReference>
<keyword evidence="2" id="KW-1185">Reference proteome</keyword>
<dbReference type="Pfam" id="PF00400">
    <property type="entry name" value="WD40"/>
    <property type="match status" value="3"/>
</dbReference>
<dbReference type="Gene3D" id="2.130.10.10">
    <property type="entry name" value="YVTN repeat-like/Quinoprotein amine dehydrogenase"/>
    <property type="match status" value="1"/>
</dbReference>
<proteinExistence type="predicted"/>